<evidence type="ECO:0000313" key="2">
    <source>
        <dbReference type="EMBL" id="GAT68884.1"/>
    </source>
</evidence>
<organism evidence="2 3">
    <name type="scientific">Planomonospora sphaerica</name>
    <dbReference type="NCBI Taxonomy" id="161355"/>
    <lineage>
        <taxon>Bacteria</taxon>
        <taxon>Bacillati</taxon>
        <taxon>Actinomycetota</taxon>
        <taxon>Actinomycetes</taxon>
        <taxon>Streptosporangiales</taxon>
        <taxon>Streptosporangiaceae</taxon>
        <taxon>Planomonospora</taxon>
    </lineage>
</organism>
<accession>A0A161LJ47</accession>
<proteinExistence type="predicted"/>
<gene>
    <name evidence="2" type="ORF">PS9374_04549</name>
</gene>
<evidence type="ECO:0000313" key="3">
    <source>
        <dbReference type="Proteomes" id="UP000077701"/>
    </source>
</evidence>
<dbReference type="EMBL" id="BDCX01000011">
    <property type="protein sequence ID" value="GAT68884.1"/>
    <property type="molecule type" value="Genomic_DNA"/>
</dbReference>
<feature type="transmembrane region" description="Helical" evidence="1">
    <location>
        <begin position="25"/>
        <end position="43"/>
    </location>
</feature>
<dbReference type="RefSeq" id="WP_068899809.1">
    <property type="nucleotide sequence ID" value="NZ_BDCX01000011.1"/>
</dbReference>
<dbReference type="AlphaFoldDB" id="A0A161LJ47"/>
<evidence type="ECO:0000256" key="1">
    <source>
        <dbReference type="SAM" id="Phobius"/>
    </source>
</evidence>
<reference evidence="2 3" key="1">
    <citation type="journal article" date="2016" name="Genome Announc.">
        <title>Draft Genome Sequence of Planomonospora sphaerica JCM9374, a Rare Actinomycete.</title>
        <authorList>
            <person name="Dohra H."/>
            <person name="Suzuki T."/>
            <person name="Inoue Y."/>
            <person name="Kodani S."/>
        </authorList>
    </citation>
    <scope>NUCLEOTIDE SEQUENCE [LARGE SCALE GENOMIC DNA]</scope>
    <source>
        <strain evidence="2 3">JCM 9374</strain>
    </source>
</reference>
<keyword evidence="1" id="KW-0812">Transmembrane</keyword>
<protein>
    <submittedName>
        <fullName evidence="2">Uncharacterized protein</fullName>
    </submittedName>
</protein>
<keyword evidence="3" id="KW-1185">Reference proteome</keyword>
<sequence length="83" mass="9168">MFDLVQGVEELRITLLDILSLDRHPAVTIGLLLLALLALLKMLSRVIAQIRRCISYLLPQQGQVALRWPGGGIYFGSGPTQLL</sequence>
<keyword evidence="1" id="KW-1133">Transmembrane helix</keyword>
<comment type="caution">
    <text evidence="2">The sequence shown here is derived from an EMBL/GenBank/DDBJ whole genome shotgun (WGS) entry which is preliminary data.</text>
</comment>
<dbReference type="Proteomes" id="UP000077701">
    <property type="component" value="Unassembled WGS sequence"/>
</dbReference>
<keyword evidence="1" id="KW-0472">Membrane</keyword>
<name>A0A161LJ47_9ACTN</name>
<reference evidence="3" key="2">
    <citation type="submission" date="2016-04" db="EMBL/GenBank/DDBJ databases">
        <title>Planomonospora sphaerica JCM9374 whole genome shotgun sequence.</title>
        <authorList>
            <person name="Suzuki T."/>
            <person name="Dohra H."/>
            <person name="Kodani S."/>
        </authorList>
    </citation>
    <scope>NUCLEOTIDE SEQUENCE [LARGE SCALE GENOMIC DNA]</scope>
    <source>
        <strain evidence="3">JCM 9374</strain>
    </source>
</reference>